<dbReference type="OrthoDB" id="380438at2157"/>
<comment type="caution">
    <text evidence="1">The sequence shown here is derived from an EMBL/GenBank/DDBJ whole genome shotgun (WGS) entry which is preliminary data.</text>
</comment>
<sequence length="122" mass="13746">MITRDLEGERRPQYTVLIFIDQETSEEIARLPEEGTLSVPDVGESVHLSTMELVDEGDGEMAREKETQEYTVESRSHDYSLLEYGGDEAEEIPSGDQLYVFISFEVSEVEFDTDSEAEALTG</sequence>
<gene>
    <name evidence="1" type="ORF">J2751_000130</name>
</gene>
<dbReference type="EMBL" id="JAGGKQ010000001">
    <property type="protein sequence ID" value="MBP1921147.1"/>
    <property type="molecule type" value="Genomic_DNA"/>
</dbReference>
<dbReference type="Proteomes" id="UP000823588">
    <property type="component" value="Unassembled WGS sequence"/>
</dbReference>
<reference evidence="1" key="1">
    <citation type="submission" date="2021-03" db="EMBL/GenBank/DDBJ databases">
        <title>Genomic Encyclopedia of Type Strains, Phase IV (KMG-IV): sequencing the most valuable type-strain genomes for metagenomic binning, comparative biology and taxonomic classification.</title>
        <authorList>
            <person name="Goeker M."/>
        </authorList>
    </citation>
    <scope>NUCLEOTIDE SEQUENCE</scope>
    <source>
        <strain evidence="1">DSM 23564</strain>
    </source>
</reference>
<proteinExistence type="predicted"/>
<dbReference type="RefSeq" id="WP_209482528.1">
    <property type="nucleotide sequence ID" value="NZ_JAGGKQ010000001.1"/>
</dbReference>
<evidence type="ECO:0000313" key="1">
    <source>
        <dbReference type="EMBL" id="MBP1921147.1"/>
    </source>
</evidence>
<accession>A0A8T4GBD9</accession>
<keyword evidence="2" id="KW-1185">Reference proteome</keyword>
<name>A0A8T4GBD9_9EURY</name>
<organism evidence="1 2">
    <name type="scientific">Halorubrum alkaliphilum</name>
    <dbReference type="NCBI Taxonomy" id="261290"/>
    <lineage>
        <taxon>Archaea</taxon>
        <taxon>Methanobacteriati</taxon>
        <taxon>Methanobacteriota</taxon>
        <taxon>Stenosarchaea group</taxon>
        <taxon>Halobacteria</taxon>
        <taxon>Halobacteriales</taxon>
        <taxon>Haloferacaceae</taxon>
        <taxon>Halorubrum</taxon>
    </lineage>
</organism>
<protein>
    <submittedName>
        <fullName evidence="1">Uncharacterized protein</fullName>
    </submittedName>
</protein>
<evidence type="ECO:0000313" key="2">
    <source>
        <dbReference type="Proteomes" id="UP000823588"/>
    </source>
</evidence>
<dbReference type="AlphaFoldDB" id="A0A8T4GBD9"/>